<sequence>MFPGFNNTIDLPWTMSFVVRKRKQIDSFRELPKEKRPPTIMTWWGTPEEIDVWFDRVFDRKSSEQDNEIFIDESEIG</sequence>
<protein>
    <submittedName>
        <fullName evidence="1">Uncharacterized protein</fullName>
    </submittedName>
</protein>
<reference evidence="1" key="1">
    <citation type="journal article" date="2015" name="Nature">
        <title>Complex archaea that bridge the gap between prokaryotes and eukaryotes.</title>
        <authorList>
            <person name="Spang A."/>
            <person name="Saw J.H."/>
            <person name="Jorgensen S.L."/>
            <person name="Zaremba-Niedzwiedzka K."/>
            <person name="Martijn J."/>
            <person name="Lind A.E."/>
            <person name="van Eijk R."/>
            <person name="Schleper C."/>
            <person name="Guy L."/>
            <person name="Ettema T.J."/>
        </authorList>
    </citation>
    <scope>NUCLEOTIDE SEQUENCE</scope>
</reference>
<dbReference type="AlphaFoldDB" id="A0A0F9S8U8"/>
<gene>
    <name evidence="1" type="ORF">LCGC14_0482930</name>
</gene>
<accession>A0A0F9S8U8</accession>
<organism evidence="1">
    <name type="scientific">marine sediment metagenome</name>
    <dbReference type="NCBI Taxonomy" id="412755"/>
    <lineage>
        <taxon>unclassified sequences</taxon>
        <taxon>metagenomes</taxon>
        <taxon>ecological metagenomes</taxon>
    </lineage>
</organism>
<name>A0A0F9S8U8_9ZZZZ</name>
<dbReference type="EMBL" id="LAZR01000528">
    <property type="protein sequence ID" value="KKN65310.1"/>
    <property type="molecule type" value="Genomic_DNA"/>
</dbReference>
<evidence type="ECO:0000313" key="1">
    <source>
        <dbReference type="EMBL" id="KKN65310.1"/>
    </source>
</evidence>
<comment type="caution">
    <text evidence="1">The sequence shown here is derived from an EMBL/GenBank/DDBJ whole genome shotgun (WGS) entry which is preliminary data.</text>
</comment>
<proteinExistence type="predicted"/>